<reference evidence="2 3" key="1">
    <citation type="submission" date="2015-09" db="EMBL/GenBank/DDBJ databases">
        <title>Sorangium comparison.</title>
        <authorList>
            <person name="Zaburannyi N."/>
            <person name="Bunk B."/>
            <person name="Overmann J."/>
            <person name="Mueller R."/>
        </authorList>
    </citation>
    <scope>NUCLEOTIDE SEQUENCE [LARGE SCALE GENOMIC DNA]</scope>
    <source>
        <strain evidence="2 3">So ceGT47</strain>
    </source>
</reference>
<feature type="domain" description="DUF306" evidence="1">
    <location>
        <begin position="26"/>
        <end position="140"/>
    </location>
</feature>
<dbReference type="InterPro" id="IPR038670">
    <property type="entry name" value="HslJ-like_sf"/>
</dbReference>
<sequence>MLALLLAIPCYGVPVTASEHDRLASNRLAGTQWVLVSFVEGTTESALPQGTNSTLKFSAGEPPLASGHAGCNWYHGSYRVERDRLSFGPIATTRMACLSEATAQHEPRYLRALETAGVFEVTPGRLTISYGEGRGVLVFRRA</sequence>
<dbReference type="PANTHER" id="PTHR35535">
    <property type="entry name" value="HEAT SHOCK PROTEIN HSLJ"/>
    <property type="match status" value="1"/>
</dbReference>
<gene>
    <name evidence="2" type="ORF">SOCEGT47_082680</name>
</gene>
<evidence type="ECO:0000313" key="3">
    <source>
        <dbReference type="Proteomes" id="UP000295781"/>
    </source>
</evidence>
<dbReference type="Gene3D" id="2.40.128.270">
    <property type="match status" value="1"/>
</dbReference>
<dbReference type="PANTHER" id="PTHR35535:SF2">
    <property type="entry name" value="DUF306 DOMAIN-CONTAINING PROTEIN"/>
    <property type="match status" value="1"/>
</dbReference>
<dbReference type="EMBL" id="CP012670">
    <property type="protein sequence ID" value="AUX27670.1"/>
    <property type="molecule type" value="Genomic_DNA"/>
</dbReference>
<dbReference type="AlphaFoldDB" id="A0A4P2QD32"/>
<name>A0A4P2QD32_SORCE</name>
<evidence type="ECO:0000313" key="2">
    <source>
        <dbReference type="EMBL" id="AUX27670.1"/>
    </source>
</evidence>
<dbReference type="InterPro" id="IPR053147">
    <property type="entry name" value="Hsp_HslJ-like"/>
</dbReference>
<evidence type="ECO:0000259" key="1">
    <source>
        <dbReference type="Pfam" id="PF03724"/>
    </source>
</evidence>
<protein>
    <recommendedName>
        <fullName evidence="1">DUF306 domain-containing protein</fullName>
    </recommendedName>
</protein>
<organism evidence="2 3">
    <name type="scientific">Sorangium cellulosum</name>
    <name type="common">Polyangium cellulosum</name>
    <dbReference type="NCBI Taxonomy" id="56"/>
    <lineage>
        <taxon>Bacteria</taxon>
        <taxon>Pseudomonadati</taxon>
        <taxon>Myxococcota</taxon>
        <taxon>Polyangia</taxon>
        <taxon>Polyangiales</taxon>
        <taxon>Polyangiaceae</taxon>
        <taxon>Sorangium</taxon>
    </lineage>
</organism>
<proteinExistence type="predicted"/>
<dbReference type="Pfam" id="PF03724">
    <property type="entry name" value="META"/>
    <property type="match status" value="1"/>
</dbReference>
<accession>A0A4P2QD32</accession>
<dbReference type="Proteomes" id="UP000295781">
    <property type="component" value="Chromosome"/>
</dbReference>
<dbReference type="InterPro" id="IPR005184">
    <property type="entry name" value="DUF306_Meta_HslJ"/>
</dbReference>